<dbReference type="Proteomes" id="UP000887580">
    <property type="component" value="Unplaced"/>
</dbReference>
<organism evidence="1 2">
    <name type="scientific">Panagrolaimus sp. PS1159</name>
    <dbReference type="NCBI Taxonomy" id="55785"/>
    <lineage>
        <taxon>Eukaryota</taxon>
        <taxon>Metazoa</taxon>
        <taxon>Ecdysozoa</taxon>
        <taxon>Nematoda</taxon>
        <taxon>Chromadorea</taxon>
        <taxon>Rhabditida</taxon>
        <taxon>Tylenchina</taxon>
        <taxon>Panagrolaimomorpha</taxon>
        <taxon>Panagrolaimoidea</taxon>
        <taxon>Panagrolaimidae</taxon>
        <taxon>Panagrolaimus</taxon>
    </lineage>
</organism>
<evidence type="ECO:0000313" key="2">
    <source>
        <dbReference type="WBParaSite" id="PS1159_v2.g7015.t1"/>
    </source>
</evidence>
<name>A0AC35GN47_9BILA</name>
<protein>
    <submittedName>
        <fullName evidence="2">Ig-like domain-containing protein</fullName>
    </submittedName>
</protein>
<dbReference type="WBParaSite" id="PS1159_v2.g7015.t1">
    <property type="protein sequence ID" value="PS1159_v2.g7015.t1"/>
    <property type="gene ID" value="PS1159_v2.g7015"/>
</dbReference>
<sequence>MTETMEKPTTTTMSLIGVRAGQHTTIVIAMLKSLGYVELRIDEMRPRLLDFGSNFSETKNLLDAHRDLISRLRSKQDQVEQLLAGADKLVTEQKTEDGIIVYEAMAESLGVAWRELNRQLDLRGYILEDALKFYQEADNHAQIVSHINDVLRHALSGNPQAIQEAQNGFNHLLDVTSSAVELGSSIIKQICVLGNLADNAERPAETANACLLIEKVMLKLAQEWESVESVWNQEKEKLGHIAGQQQQQRDTLSDQLTEIENWLRNAQAQVAHGADASILSSLIQEAKHQSEVLKHLFTEFQSQRNEASALRCQNLQSSVEQFIRQIEERSQLGSRIQQFIQNADSMLHQMDKMEVDLSNASAAIAGELGPLARQKCRKVIEEGQQIIRIEHNEQVATKLSQLQSRLQQIEELAKYRIQISNLTTWLRDTAEPFLASNGNLGNDYNSASEFVSRHKQFATEVINKEHEVNTVLNRAHELNTEDRRHLTDFEHRYESLKQTLENRIQLGANFQQVQKFSRELDHSFETLSNLLNVNRDFSNENVVQQMNNVFHMIQETFQQERHQGEKFVSNAKFLANHDVHLNADQAIDSVRQIITSHEEKIQSMNEKWQNWEKAIDSVRQIITSHEEKIQSMNEKWQNWEKVKRETKVAIQTVEEIQMWQVDTFEIIRNLETATDRATTEEQKEEVRERLEQVIRQMPQQLQKIQEAHRLVVEKGSDDSRLRVQKTAQTQADIQSRVKQIQNKLTQISETYVEEGSKQIHQQIPPQRQQDFRDSATVETVIETQRIQHHQPPPPQPQQFRNAQTIETIVDTQRIQKQQPPPPSPKHFETVETVVDTQHIQHRQPQPPPPKHQRLQDSQTETIIDIQRIQKQPPPPPSPKHYETVETIVDTQHIQHRQQQPPPHQQQRTIETTIQEDTQRFQKQQPPPPQRQYFGDSATVETVVEEDTYRTQHHQPPPQSSPQQQFRTTFEITTEERTKKAHQKAPRLVTELRDAQIDEGSRFQFAARIEAEPEPKITWTKDGMDVKTNVDYRQSFLNGTATLTIEETFIEDSATYKIRVENPLGSAESSARLTVKSKSQLGGPEAQKPHFVKQLQNVTVSEGETAKLDCVVIAQPEPKIVWYKEEETIQESQRIKLDFQGDHCSLTIHKTTPSDSGLYKVSARNQAGETQNFCQIYVQPATPTKKTPPATLPKPKTPIPEAPAFIPSLVNQTVEEGQKALFQVRTTGSPTPKVTWKFKEQPIKSTETMKIQQEEETGWSRLIIDNVGPQHTGLYTVEAINESGEARSGATLIVTPPGGQTGALQQRSVTMIQSEGFWSDGAYTAGTPTPPPIPQHRNIKTTIEEYQQQDVGELGYSSIANAPEYVRPFHKEYTVNEGEKVQVDCLMVGNPRPKVYWFFNDKPIKSNYQFAEFLNVGDTYSIVFTPAKLENAGFYKMIAENIKGKTESSTVIHVRPRSLIPQPKASRKPHIIEHQKIIEHFGATDYSEIVPQKHRSGLSTPPPAKRLHGMNQQPLSQSYHSGQRQVEEEFLDRTVTTQQKIGTPPHFSQTLVSQVTTVGEAAKFDGIVIGTPAPEIQWSKDGVPITKQSHPHIDFSNIGGRISLSFKFTSLTDSGKYMASAMSSGGIATSSAQLVVRPKTVAPDFVKRLISEEVMEGDRLHWTIKVSGDPLPTVTWLRDGQVIPHCDEVQIIDEGNGNHSLIIPKVQLIDSGQFTATAVNQGGEARSSADLVVRQRGQEPGTFFHITKVTQERQIKGEEVSRDQTFSIENPRATPTKQHQ</sequence>
<proteinExistence type="predicted"/>
<reference evidence="2" key="1">
    <citation type="submission" date="2022-11" db="UniProtKB">
        <authorList>
            <consortium name="WormBaseParasite"/>
        </authorList>
    </citation>
    <scope>IDENTIFICATION</scope>
</reference>
<evidence type="ECO:0000313" key="1">
    <source>
        <dbReference type="Proteomes" id="UP000887580"/>
    </source>
</evidence>
<accession>A0AC35GN47</accession>